<dbReference type="OrthoDB" id="341259at2759"/>
<dbReference type="Proteomes" id="UP000001542">
    <property type="component" value="Unassembled WGS sequence"/>
</dbReference>
<dbReference type="Pfam" id="PF12796">
    <property type="entry name" value="Ank_2"/>
    <property type="match status" value="1"/>
</dbReference>
<sequence>MLRAINGHTRVLRLLLSDPSIDVNATNNSSRTALIRAARDGHFEALELLLSFPGIEKNIVDKKNRSALHYAVLLHHKQCV</sequence>
<keyword evidence="2" id="KW-0040">ANK repeat</keyword>
<evidence type="ECO:0000313" key="3">
    <source>
        <dbReference type="EMBL" id="EAX69378.1"/>
    </source>
</evidence>
<dbReference type="STRING" id="5722.A2HMI9"/>
<name>A2HMI9_TRIV3</name>
<dbReference type="SMR" id="A2HMI9"/>
<reference evidence="3" key="2">
    <citation type="journal article" date="2007" name="Science">
        <title>Draft genome sequence of the sexually transmitted pathogen Trichomonas vaginalis.</title>
        <authorList>
            <person name="Carlton J.M."/>
            <person name="Hirt R.P."/>
            <person name="Silva J.C."/>
            <person name="Delcher A.L."/>
            <person name="Schatz M."/>
            <person name="Zhao Q."/>
            <person name="Wortman J.R."/>
            <person name="Bidwell S.L."/>
            <person name="Alsmark U.C.M."/>
            <person name="Besteiro S."/>
            <person name="Sicheritz-Ponten T."/>
            <person name="Noel C.J."/>
            <person name="Dacks J.B."/>
            <person name="Foster P.G."/>
            <person name="Simillion C."/>
            <person name="Van de Peer Y."/>
            <person name="Miranda-Saavedra D."/>
            <person name="Barton G.J."/>
            <person name="Westrop G.D."/>
            <person name="Mueller S."/>
            <person name="Dessi D."/>
            <person name="Fiori P.L."/>
            <person name="Ren Q."/>
            <person name="Paulsen I."/>
            <person name="Zhang H."/>
            <person name="Bastida-Corcuera F.D."/>
            <person name="Simoes-Barbosa A."/>
            <person name="Brown M.T."/>
            <person name="Hayes R.D."/>
            <person name="Mukherjee M."/>
            <person name="Okumura C.Y."/>
            <person name="Schneider R."/>
            <person name="Smith A.J."/>
            <person name="Vanacova S."/>
            <person name="Villalvazo M."/>
            <person name="Haas B.J."/>
            <person name="Pertea M."/>
            <person name="Feldblyum T.V."/>
            <person name="Utterback T.R."/>
            <person name="Shu C.L."/>
            <person name="Osoegawa K."/>
            <person name="de Jong P.J."/>
            <person name="Hrdy I."/>
            <person name="Horvathova L."/>
            <person name="Zubacova Z."/>
            <person name="Dolezal P."/>
            <person name="Malik S.B."/>
            <person name="Logsdon J.M. Jr."/>
            <person name="Henze K."/>
            <person name="Gupta A."/>
            <person name="Wang C.C."/>
            <person name="Dunne R.L."/>
            <person name="Upcroft J.A."/>
            <person name="Upcroft P."/>
            <person name="White O."/>
            <person name="Salzberg S.L."/>
            <person name="Tang P."/>
            <person name="Chiu C.-H."/>
            <person name="Lee Y.-S."/>
            <person name="Embley T.M."/>
            <person name="Coombs G.H."/>
            <person name="Mottram J.C."/>
            <person name="Tachezy J."/>
            <person name="Fraser-Liggett C.M."/>
            <person name="Johnson P.J."/>
        </authorList>
    </citation>
    <scope>NUCLEOTIDE SEQUENCE [LARGE SCALE GENOMIC DNA]</scope>
    <source>
        <strain evidence="3">G3</strain>
    </source>
</reference>
<accession>A2HMI9</accession>
<dbReference type="InterPro" id="IPR002110">
    <property type="entry name" value="Ankyrin_rpt"/>
</dbReference>
<dbReference type="InterPro" id="IPR036770">
    <property type="entry name" value="Ankyrin_rpt-contain_sf"/>
</dbReference>
<dbReference type="Gene3D" id="1.25.40.20">
    <property type="entry name" value="Ankyrin repeat-containing domain"/>
    <property type="match status" value="1"/>
</dbReference>
<evidence type="ECO:0000313" key="4">
    <source>
        <dbReference type="Proteomes" id="UP000001542"/>
    </source>
</evidence>
<dbReference type="PANTHER" id="PTHR24141">
    <property type="entry name" value="2-5A-DEPENDENT RIBONUCLEASE"/>
    <property type="match status" value="1"/>
</dbReference>
<evidence type="ECO:0000256" key="2">
    <source>
        <dbReference type="ARBA" id="ARBA00023043"/>
    </source>
</evidence>
<organism evidence="3 4">
    <name type="scientific">Trichomonas vaginalis (strain ATCC PRA-98 / G3)</name>
    <dbReference type="NCBI Taxonomy" id="412133"/>
    <lineage>
        <taxon>Eukaryota</taxon>
        <taxon>Metamonada</taxon>
        <taxon>Parabasalia</taxon>
        <taxon>Trichomonadida</taxon>
        <taxon>Trichomonadidae</taxon>
        <taxon>Trichomonas</taxon>
    </lineage>
</organism>
<dbReference type="InParanoid" id="A2HMI9"/>
<reference evidence="3" key="1">
    <citation type="submission" date="2006-10" db="EMBL/GenBank/DDBJ databases">
        <authorList>
            <person name="Amadeo P."/>
            <person name="Zhao Q."/>
            <person name="Wortman J."/>
            <person name="Fraser-Liggett C."/>
            <person name="Carlton J."/>
        </authorList>
    </citation>
    <scope>NUCLEOTIDE SEQUENCE</scope>
    <source>
        <strain evidence="3">G3</strain>
    </source>
</reference>
<dbReference type="EMBL" id="DS138596">
    <property type="protein sequence ID" value="EAX69378.1"/>
    <property type="molecule type" value="Genomic_DNA"/>
</dbReference>
<keyword evidence="1" id="KW-0677">Repeat</keyword>
<gene>
    <name evidence="3" type="ORF">TVAG_534130</name>
</gene>
<dbReference type="AlphaFoldDB" id="A2HMI9"/>
<dbReference type="SUPFAM" id="SSF48403">
    <property type="entry name" value="Ankyrin repeat"/>
    <property type="match status" value="1"/>
</dbReference>
<evidence type="ECO:0000256" key="1">
    <source>
        <dbReference type="ARBA" id="ARBA00022737"/>
    </source>
</evidence>
<proteinExistence type="predicted"/>
<keyword evidence="4" id="KW-1185">Reference proteome</keyword>
<dbReference type="PANTHER" id="PTHR24141:SF1">
    <property type="entry name" value="2-5A-DEPENDENT RIBONUCLEASE"/>
    <property type="match status" value="1"/>
</dbReference>
<protein>
    <submittedName>
        <fullName evidence="3">Ankyrin repeat protein, putative</fullName>
    </submittedName>
</protein>
<feature type="non-terminal residue" evidence="3">
    <location>
        <position position="80"/>
    </location>
</feature>